<dbReference type="InterPro" id="IPR007867">
    <property type="entry name" value="GMC_OxRtase_C"/>
</dbReference>
<dbReference type="InterPro" id="IPR012132">
    <property type="entry name" value="GMC_OxRdtase"/>
</dbReference>
<evidence type="ECO:0000256" key="8">
    <source>
        <dbReference type="SAM" id="SignalP"/>
    </source>
</evidence>
<dbReference type="InterPro" id="IPR000172">
    <property type="entry name" value="GMC_OxRdtase_N"/>
</dbReference>
<evidence type="ECO:0000256" key="3">
    <source>
        <dbReference type="ARBA" id="ARBA00022630"/>
    </source>
</evidence>
<dbReference type="Proteomes" id="UP000799441">
    <property type="component" value="Unassembled WGS sequence"/>
</dbReference>
<feature type="active site" description="Proton acceptor" evidence="6">
    <location>
        <position position="582"/>
    </location>
</feature>
<dbReference type="PANTHER" id="PTHR11552:SF201">
    <property type="entry name" value="GLUCOSE-METHANOL-CHOLINE OXIDOREDUCTASE N-TERMINAL DOMAIN-CONTAINING PROTEIN"/>
    <property type="match status" value="1"/>
</dbReference>
<evidence type="ECO:0000313" key="11">
    <source>
        <dbReference type="Proteomes" id="UP000799441"/>
    </source>
</evidence>
<keyword evidence="8" id="KW-0732">Signal</keyword>
<keyword evidence="11" id="KW-1185">Reference proteome</keyword>
<feature type="binding site" evidence="7">
    <location>
        <position position="115"/>
    </location>
    <ligand>
        <name>FAD</name>
        <dbReference type="ChEBI" id="CHEBI:57692"/>
    </ligand>
</feature>
<comment type="similarity">
    <text evidence="2">Belongs to the GMC oxidoreductase family.</text>
</comment>
<comment type="caution">
    <text evidence="10">The sequence shown here is derived from an EMBL/GenBank/DDBJ whole genome shotgun (WGS) entry which is preliminary data.</text>
</comment>
<dbReference type="GO" id="GO:0016614">
    <property type="term" value="F:oxidoreductase activity, acting on CH-OH group of donors"/>
    <property type="evidence" value="ECO:0007669"/>
    <property type="project" value="InterPro"/>
</dbReference>
<dbReference type="OrthoDB" id="269227at2759"/>
<comment type="cofactor">
    <cofactor evidence="1 7">
        <name>FAD</name>
        <dbReference type="ChEBI" id="CHEBI:57692"/>
    </cofactor>
</comment>
<proteinExistence type="inferred from homology"/>
<keyword evidence="5" id="KW-0560">Oxidoreductase</keyword>
<evidence type="ECO:0000256" key="1">
    <source>
        <dbReference type="ARBA" id="ARBA00001974"/>
    </source>
</evidence>
<dbReference type="Gene3D" id="4.10.450.10">
    <property type="entry name" value="Glucose Oxidase, domain 2"/>
    <property type="match status" value="1"/>
</dbReference>
<feature type="active site" description="Proton donor" evidence="6">
    <location>
        <position position="539"/>
    </location>
</feature>
<dbReference type="Gene3D" id="3.50.50.60">
    <property type="entry name" value="FAD/NAD(P)-binding domain"/>
    <property type="match status" value="1"/>
</dbReference>
<sequence length="618" mass="66984">MAPINRCLILLSWLLGCAYGQSVPTPKYRSSYDYIVLGGGTSGLVVANRLSEDPTISVAVVEAGDSVLHNYNVSQIANWFVNLGTSVDWAYAIQPQTATFNRTLTYDQGKALAGTSAINGGTYVRADRPQIDAWEHLGNTGWSWDSLSPYYVKSEHFQVPGPELAAKGAEYEASIHGYNGPLRVGWSNYTIGGDVHELVNQTWQNLGIPYNQDQSTGNLHGFSVFPSTADTRFEVRADAARSYYWPIAERENLDVYVNTVAEKLVWADDGGDDCERHVLTANGVQVRPVRGGEAFQLKADREIIISLGTLKSPVLLEQSGIGNPAILSHHNVSVKLPLLTVGENLQDQTLTQVVASARTNYSGYPPFVTYTTAADLFGKNLTAVTSHVTSSIPAYASAIAAQSNNALSQETVEHQLNIQADLIFNHSTPLGESLAFPSAGAIFTVEWNLLPFSRGSVHMSSTNASSTPLINPNFFMEGIDFDAMSQTALVNLDRKFLQTPPLGLFVDAITAPNSTTVPEDAGVEEWLPYLKSIYSPNSHPIGTCAMMARELGGVVSPELVVYGTKNVRVVDASVLPFQIDGHLTSTLYAVAERASDLIKDRHRHHGDGHGHGHGHEAS</sequence>
<name>A0A9P4PZG5_9PEZI</name>
<feature type="chain" id="PRO_5040112136" evidence="8">
    <location>
        <begin position="21"/>
        <end position="618"/>
    </location>
</feature>
<dbReference type="SUPFAM" id="SSF51905">
    <property type="entry name" value="FAD/NAD(P)-binding domain"/>
    <property type="match status" value="1"/>
</dbReference>
<dbReference type="SUPFAM" id="SSF54373">
    <property type="entry name" value="FAD-linked reductases, C-terminal domain"/>
    <property type="match status" value="1"/>
</dbReference>
<dbReference type="EMBL" id="MU003836">
    <property type="protein sequence ID" value="KAF2717782.1"/>
    <property type="molecule type" value="Genomic_DNA"/>
</dbReference>
<keyword evidence="4 7" id="KW-0274">FAD</keyword>
<dbReference type="PIRSF" id="PIRSF000137">
    <property type="entry name" value="Alcohol_oxidase"/>
    <property type="match status" value="1"/>
</dbReference>
<evidence type="ECO:0000256" key="5">
    <source>
        <dbReference type="ARBA" id="ARBA00023002"/>
    </source>
</evidence>
<organism evidence="10 11">
    <name type="scientific">Polychaeton citri CBS 116435</name>
    <dbReference type="NCBI Taxonomy" id="1314669"/>
    <lineage>
        <taxon>Eukaryota</taxon>
        <taxon>Fungi</taxon>
        <taxon>Dikarya</taxon>
        <taxon>Ascomycota</taxon>
        <taxon>Pezizomycotina</taxon>
        <taxon>Dothideomycetes</taxon>
        <taxon>Dothideomycetidae</taxon>
        <taxon>Capnodiales</taxon>
        <taxon>Capnodiaceae</taxon>
        <taxon>Polychaeton</taxon>
    </lineage>
</organism>
<dbReference type="InterPro" id="IPR036188">
    <property type="entry name" value="FAD/NAD-bd_sf"/>
</dbReference>
<feature type="binding site" evidence="7">
    <location>
        <begin position="41"/>
        <end position="42"/>
    </location>
    <ligand>
        <name>FAD</name>
        <dbReference type="ChEBI" id="CHEBI:57692"/>
    </ligand>
</feature>
<dbReference type="PANTHER" id="PTHR11552">
    <property type="entry name" value="GLUCOSE-METHANOL-CHOLINE GMC OXIDOREDUCTASE"/>
    <property type="match status" value="1"/>
</dbReference>
<dbReference type="GO" id="GO:0050660">
    <property type="term" value="F:flavin adenine dinucleotide binding"/>
    <property type="evidence" value="ECO:0007669"/>
    <property type="project" value="InterPro"/>
</dbReference>
<evidence type="ECO:0000259" key="9">
    <source>
        <dbReference type="PROSITE" id="PS00624"/>
    </source>
</evidence>
<feature type="domain" description="Glucose-methanol-choline oxidoreductase N-terminal" evidence="9">
    <location>
        <begin position="308"/>
        <end position="322"/>
    </location>
</feature>
<dbReference type="Pfam" id="PF00732">
    <property type="entry name" value="GMC_oxred_N"/>
    <property type="match status" value="1"/>
</dbReference>
<protein>
    <submittedName>
        <fullName evidence="10">GMC oxidoreductase</fullName>
    </submittedName>
</protein>
<evidence type="ECO:0000256" key="2">
    <source>
        <dbReference type="ARBA" id="ARBA00010790"/>
    </source>
</evidence>
<evidence type="ECO:0000256" key="6">
    <source>
        <dbReference type="PIRSR" id="PIRSR000137-1"/>
    </source>
</evidence>
<gene>
    <name evidence="10" type="ORF">K431DRAFT_288216</name>
</gene>
<keyword evidence="3" id="KW-0285">Flavoprotein</keyword>
<reference evidence="10" key="1">
    <citation type="journal article" date="2020" name="Stud. Mycol.">
        <title>101 Dothideomycetes genomes: a test case for predicting lifestyles and emergence of pathogens.</title>
        <authorList>
            <person name="Haridas S."/>
            <person name="Albert R."/>
            <person name="Binder M."/>
            <person name="Bloem J."/>
            <person name="Labutti K."/>
            <person name="Salamov A."/>
            <person name="Andreopoulos B."/>
            <person name="Baker S."/>
            <person name="Barry K."/>
            <person name="Bills G."/>
            <person name="Bluhm B."/>
            <person name="Cannon C."/>
            <person name="Castanera R."/>
            <person name="Culley D."/>
            <person name="Daum C."/>
            <person name="Ezra D."/>
            <person name="Gonzalez J."/>
            <person name="Henrissat B."/>
            <person name="Kuo A."/>
            <person name="Liang C."/>
            <person name="Lipzen A."/>
            <person name="Lutzoni F."/>
            <person name="Magnuson J."/>
            <person name="Mondo S."/>
            <person name="Nolan M."/>
            <person name="Ohm R."/>
            <person name="Pangilinan J."/>
            <person name="Park H.-J."/>
            <person name="Ramirez L."/>
            <person name="Alfaro M."/>
            <person name="Sun H."/>
            <person name="Tritt A."/>
            <person name="Yoshinaga Y."/>
            <person name="Zwiers L.-H."/>
            <person name="Turgeon B."/>
            <person name="Goodwin S."/>
            <person name="Spatafora J."/>
            <person name="Crous P."/>
            <person name="Grigoriev I."/>
        </authorList>
    </citation>
    <scope>NUCLEOTIDE SEQUENCE</scope>
    <source>
        <strain evidence="10">CBS 116435</strain>
    </source>
</reference>
<dbReference type="AlphaFoldDB" id="A0A9P4PZG5"/>
<dbReference type="InterPro" id="IPR027424">
    <property type="entry name" value="Glucose_Oxidase_domain_2"/>
</dbReference>
<dbReference type="PROSITE" id="PS51257">
    <property type="entry name" value="PROKAR_LIPOPROTEIN"/>
    <property type="match status" value="1"/>
</dbReference>
<dbReference type="Gene3D" id="3.30.560.10">
    <property type="entry name" value="Glucose Oxidase, domain 3"/>
    <property type="match status" value="1"/>
</dbReference>
<evidence type="ECO:0000256" key="7">
    <source>
        <dbReference type="PIRSR" id="PIRSR000137-2"/>
    </source>
</evidence>
<evidence type="ECO:0000256" key="4">
    <source>
        <dbReference type="ARBA" id="ARBA00022827"/>
    </source>
</evidence>
<dbReference type="PROSITE" id="PS00624">
    <property type="entry name" value="GMC_OXRED_2"/>
    <property type="match status" value="1"/>
</dbReference>
<accession>A0A9P4PZG5</accession>
<feature type="signal peptide" evidence="8">
    <location>
        <begin position="1"/>
        <end position="20"/>
    </location>
</feature>
<dbReference type="Pfam" id="PF05199">
    <property type="entry name" value="GMC_oxred_C"/>
    <property type="match status" value="1"/>
</dbReference>
<evidence type="ECO:0000313" key="10">
    <source>
        <dbReference type="EMBL" id="KAF2717782.1"/>
    </source>
</evidence>